<feature type="non-terminal residue" evidence="2">
    <location>
        <position position="1"/>
    </location>
</feature>
<dbReference type="EMBL" id="HACG01007792">
    <property type="protein sequence ID" value="CEK54657.1"/>
    <property type="molecule type" value="Transcribed_RNA"/>
</dbReference>
<protein>
    <submittedName>
        <fullName evidence="2">Uncharacterized protein</fullName>
    </submittedName>
</protein>
<dbReference type="GO" id="GO:0008013">
    <property type="term" value="F:beta-catenin binding"/>
    <property type="evidence" value="ECO:0007669"/>
    <property type="project" value="InterPro"/>
</dbReference>
<proteinExistence type="predicted"/>
<dbReference type="GO" id="GO:0016055">
    <property type="term" value="P:Wnt signaling pathway"/>
    <property type="evidence" value="ECO:0007669"/>
    <property type="project" value="InterPro"/>
</dbReference>
<accession>A0A0B6YEK9</accession>
<dbReference type="Pfam" id="PF05924">
    <property type="entry name" value="SAMP"/>
    <property type="match status" value="1"/>
</dbReference>
<evidence type="ECO:0000256" key="1">
    <source>
        <dbReference type="SAM" id="MobiDB-lite"/>
    </source>
</evidence>
<dbReference type="AlphaFoldDB" id="A0A0B6YEK9"/>
<dbReference type="InterPro" id="IPR009224">
    <property type="entry name" value="SAMP"/>
</dbReference>
<organism evidence="2">
    <name type="scientific">Arion vulgaris</name>
    <dbReference type="NCBI Taxonomy" id="1028688"/>
    <lineage>
        <taxon>Eukaryota</taxon>
        <taxon>Metazoa</taxon>
        <taxon>Spiralia</taxon>
        <taxon>Lophotrochozoa</taxon>
        <taxon>Mollusca</taxon>
        <taxon>Gastropoda</taxon>
        <taxon>Heterobranchia</taxon>
        <taxon>Euthyneura</taxon>
        <taxon>Panpulmonata</taxon>
        <taxon>Eupulmonata</taxon>
        <taxon>Stylommatophora</taxon>
        <taxon>Helicina</taxon>
        <taxon>Arionoidea</taxon>
        <taxon>Arionidae</taxon>
        <taxon>Arion</taxon>
    </lineage>
</organism>
<feature type="region of interest" description="Disordered" evidence="1">
    <location>
        <begin position="1"/>
        <end position="69"/>
    </location>
</feature>
<gene>
    <name evidence="2" type="primary">ORF23346</name>
</gene>
<evidence type="ECO:0000313" key="2">
    <source>
        <dbReference type="EMBL" id="CEK54657.1"/>
    </source>
</evidence>
<feature type="non-terminal residue" evidence="2">
    <location>
        <position position="69"/>
    </location>
</feature>
<feature type="compositionally biased region" description="Polar residues" evidence="1">
    <location>
        <begin position="45"/>
        <end position="57"/>
    </location>
</feature>
<reference evidence="2" key="1">
    <citation type="submission" date="2014-12" db="EMBL/GenBank/DDBJ databases">
        <title>Insight into the proteome of Arion vulgaris.</title>
        <authorList>
            <person name="Aradska J."/>
            <person name="Bulat T."/>
            <person name="Smidak R."/>
            <person name="Sarate P."/>
            <person name="Gangsoo J."/>
            <person name="Sialana F."/>
            <person name="Bilban M."/>
            <person name="Lubec G."/>
        </authorList>
    </citation>
    <scope>NUCLEOTIDE SEQUENCE</scope>
    <source>
        <tissue evidence="2">Skin</tissue>
    </source>
</reference>
<sequence length="69" mass="7398">APSGVSKENTPGKVWSPVKEQLKQGERDSSMSDVSEGEEDILAQCISSGMPTPVSSTRKMRRSSSDNTV</sequence>
<feature type="compositionally biased region" description="Basic and acidic residues" evidence="1">
    <location>
        <begin position="20"/>
        <end position="30"/>
    </location>
</feature>
<name>A0A0B6YEK9_9EUPU</name>